<dbReference type="EMBL" id="JBBWRZ010000004">
    <property type="protein sequence ID" value="KAK8238251.1"/>
    <property type="molecule type" value="Genomic_DNA"/>
</dbReference>
<feature type="compositionally biased region" description="Low complexity" evidence="1">
    <location>
        <begin position="119"/>
        <end position="144"/>
    </location>
</feature>
<keyword evidence="4" id="KW-1185">Reference proteome</keyword>
<feature type="domain" description="Helix-turn-helix" evidence="2">
    <location>
        <begin position="180"/>
        <end position="224"/>
    </location>
</feature>
<evidence type="ECO:0000256" key="1">
    <source>
        <dbReference type="SAM" id="MobiDB-lite"/>
    </source>
</evidence>
<name>A0ABR1YTF0_9PEZI</name>
<dbReference type="InterPro" id="IPR054448">
    <property type="entry name" value="HTH_put_ascomycetes"/>
</dbReference>
<dbReference type="Pfam" id="PF22943">
    <property type="entry name" value="HTH_68"/>
    <property type="match status" value="1"/>
</dbReference>
<reference evidence="3 4" key="1">
    <citation type="submission" date="2024-04" db="EMBL/GenBank/DDBJ databases">
        <title>Phyllosticta paracitricarpa is synonymous to the EU quarantine fungus P. citricarpa based on phylogenomic analyses.</title>
        <authorList>
            <consortium name="Lawrence Berkeley National Laboratory"/>
            <person name="Van Ingen-Buijs V.A."/>
            <person name="Van Westerhoven A.C."/>
            <person name="Haridas S."/>
            <person name="Skiadas P."/>
            <person name="Martin F."/>
            <person name="Groenewald J.Z."/>
            <person name="Crous P.W."/>
            <person name="Seidl M.F."/>
        </authorList>
    </citation>
    <scope>NUCLEOTIDE SEQUENCE [LARGE SCALE GENOMIC DNA]</scope>
    <source>
        <strain evidence="3 4">CBS 123374</strain>
    </source>
</reference>
<comment type="caution">
    <text evidence="3">The sequence shown here is derived from an EMBL/GenBank/DDBJ whole genome shotgun (WGS) entry which is preliminary data.</text>
</comment>
<protein>
    <recommendedName>
        <fullName evidence="2">Helix-turn-helix domain-containing protein</fullName>
    </recommendedName>
</protein>
<dbReference type="Proteomes" id="UP001492380">
    <property type="component" value="Unassembled WGS sequence"/>
</dbReference>
<gene>
    <name evidence="3" type="ORF">HDK90DRAFT_524386</name>
</gene>
<sequence length="226" mass="23721">MGSSASKASRTAGKAARVYPKQASQAATHAPKPSAPPRASQPGPTVHPPPEASESKDQSATSDAQDPALAAKLRSIGAVQPNPYYSPHSTSPFDPRRPSEAGMPDFSAGPNPFAPPPSVHASAAAATTTTPGGTNAAAARPPNRMLNPALSILSARDRLQREAEADLDNAVRAGASGRRFLDPTLIRRVLMMRERESKSDEAIEEEMGLEKGFMKRLGPRSVVEAV</sequence>
<evidence type="ECO:0000259" key="2">
    <source>
        <dbReference type="Pfam" id="PF22943"/>
    </source>
</evidence>
<accession>A0ABR1YTF0</accession>
<proteinExistence type="predicted"/>
<organism evidence="3 4">
    <name type="scientific">Phyllosticta capitalensis</name>
    <dbReference type="NCBI Taxonomy" id="121624"/>
    <lineage>
        <taxon>Eukaryota</taxon>
        <taxon>Fungi</taxon>
        <taxon>Dikarya</taxon>
        <taxon>Ascomycota</taxon>
        <taxon>Pezizomycotina</taxon>
        <taxon>Dothideomycetes</taxon>
        <taxon>Dothideomycetes incertae sedis</taxon>
        <taxon>Botryosphaeriales</taxon>
        <taxon>Phyllostictaceae</taxon>
        <taxon>Phyllosticta</taxon>
    </lineage>
</organism>
<evidence type="ECO:0000313" key="3">
    <source>
        <dbReference type="EMBL" id="KAK8238251.1"/>
    </source>
</evidence>
<feature type="region of interest" description="Disordered" evidence="1">
    <location>
        <begin position="1"/>
        <end position="144"/>
    </location>
</feature>
<evidence type="ECO:0000313" key="4">
    <source>
        <dbReference type="Proteomes" id="UP001492380"/>
    </source>
</evidence>